<keyword evidence="1" id="KW-1015">Disulfide bond</keyword>
<feature type="region of interest" description="Disordered" evidence="2">
    <location>
        <begin position="362"/>
        <end position="450"/>
    </location>
</feature>
<feature type="compositionally biased region" description="Basic and acidic residues" evidence="2">
    <location>
        <begin position="323"/>
        <end position="336"/>
    </location>
</feature>
<feature type="region of interest" description="Disordered" evidence="2">
    <location>
        <begin position="290"/>
        <end position="337"/>
    </location>
</feature>
<feature type="region of interest" description="Disordered" evidence="2">
    <location>
        <begin position="200"/>
        <end position="256"/>
    </location>
</feature>
<organism evidence="4 5">
    <name type="scientific">Hevea brasiliensis</name>
    <name type="common">Para rubber tree</name>
    <name type="synonym">Siphonia brasiliensis</name>
    <dbReference type="NCBI Taxonomy" id="3981"/>
    <lineage>
        <taxon>Eukaryota</taxon>
        <taxon>Viridiplantae</taxon>
        <taxon>Streptophyta</taxon>
        <taxon>Embryophyta</taxon>
        <taxon>Tracheophyta</taxon>
        <taxon>Spermatophyta</taxon>
        <taxon>Magnoliopsida</taxon>
        <taxon>eudicotyledons</taxon>
        <taxon>Gunneridae</taxon>
        <taxon>Pentapetalae</taxon>
        <taxon>rosids</taxon>
        <taxon>fabids</taxon>
        <taxon>Malpighiales</taxon>
        <taxon>Euphorbiaceae</taxon>
        <taxon>Crotonoideae</taxon>
        <taxon>Micrandreae</taxon>
        <taxon>Hevea</taxon>
    </lineage>
</organism>
<reference evidence="4 5" key="1">
    <citation type="journal article" date="2020" name="Mol. Plant">
        <title>The Chromosome-Based Rubber Tree Genome Provides New Insights into Spurge Genome Evolution and Rubber Biosynthesis.</title>
        <authorList>
            <person name="Liu J."/>
            <person name="Shi C."/>
            <person name="Shi C.C."/>
            <person name="Li W."/>
            <person name="Zhang Q.J."/>
            <person name="Zhang Y."/>
            <person name="Li K."/>
            <person name="Lu H.F."/>
            <person name="Shi C."/>
            <person name="Zhu S.T."/>
            <person name="Xiao Z.Y."/>
            <person name="Nan H."/>
            <person name="Yue Y."/>
            <person name="Zhu X.G."/>
            <person name="Wu Y."/>
            <person name="Hong X.N."/>
            <person name="Fan G.Y."/>
            <person name="Tong Y."/>
            <person name="Zhang D."/>
            <person name="Mao C.L."/>
            <person name="Liu Y.L."/>
            <person name="Hao S.J."/>
            <person name="Liu W.Q."/>
            <person name="Lv M.Q."/>
            <person name="Zhang H.B."/>
            <person name="Liu Y."/>
            <person name="Hu-Tang G.R."/>
            <person name="Wang J.P."/>
            <person name="Wang J.H."/>
            <person name="Sun Y.H."/>
            <person name="Ni S.B."/>
            <person name="Chen W.B."/>
            <person name="Zhang X.C."/>
            <person name="Jiao Y.N."/>
            <person name="Eichler E.E."/>
            <person name="Li G.H."/>
            <person name="Liu X."/>
            <person name="Gao L.Z."/>
        </authorList>
    </citation>
    <scope>NUCLEOTIDE SEQUENCE [LARGE SCALE GENOMIC DNA]</scope>
    <source>
        <strain evidence="5">cv. GT1</strain>
        <tissue evidence="4">Leaf</tissue>
    </source>
</reference>
<dbReference type="Gene3D" id="4.10.400.10">
    <property type="entry name" value="Low-density Lipoprotein Receptor"/>
    <property type="match status" value="1"/>
</dbReference>
<dbReference type="InterPro" id="IPR028146">
    <property type="entry name" value="PRKCSH_N"/>
</dbReference>
<feature type="compositionally biased region" description="Basic and acidic residues" evidence="2">
    <location>
        <begin position="297"/>
        <end position="315"/>
    </location>
</feature>
<evidence type="ECO:0000256" key="2">
    <source>
        <dbReference type="SAM" id="MobiDB-lite"/>
    </source>
</evidence>
<evidence type="ECO:0000256" key="1">
    <source>
        <dbReference type="ARBA" id="ARBA00023157"/>
    </source>
</evidence>
<accession>A0A6A6LUP9</accession>
<dbReference type="SUPFAM" id="SSF57424">
    <property type="entry name" value="LDL receptor-like module"/>
    <property type="match status" value="1"/>
</dbReference>
<dbReference type="EMBL" id="JAAGAX010000008">
    <property type="protein sequence ID" value="KAF2305202.1"/>
    <property type="molecule type" value="Genomic_DNA"/>
</dbReference>
<evidence type="ECO:0000259" key="3">
    <source>
        <dbReference type="Pfam" id="PF12999"/>
    </source>
</evidence>
<dbReference type="AlphaFoldDB" id="A0A6A6LUP9"/>
<evidence type="ECO:0000313" key="4">
    <source>
        <dbReference type="EMBL" id="KAF2305202.1"/>
    </source>
</evidence>
<dbReference type="PANTHER" id="PTHR12630">
    <property type="entry name" value="N-LINKED OLIGOSACCHARIDE PROCESSING"/>
    <property type="match status" value="1"/>
</dbReference>
<evidence type="ECO:0000313" key="5">
    <source>
        <dbReference type="Proteomes" id="UP000467840"/>
    </source>
</evidence>
<dbReference type="GO" id="GO:0006491">
    <property type="term" value="P:N-glycan processing"/>
    <property type="evidence" value="ECO:0007669"/>
    <property type="project" value="TreeGrafter"/>
</dbReference>
<sequence>MKVDTLILIYGIVLGVFCIPSIAKSAVPKDQFLGIPPQDENYYKISSDTIKCKDGSKKFTKAQLNDDFCDCPDGSDEPGTSACPRGKFYCRNSGHIPVLLFSSRVNDGICDCCDGSDEYDGQVLCQNTCWEAGKVARDKLRKKIATYKEGVALRKQEVEQTKLAIAKDEAELSKLRNEESVLKGLVQQLKEHREQIEKAEEKERLQKEKEEREKIEAEGKANREKSGVEVEAQQEKGEAMEKSNVGDNPVERVDDDKIGVLDESPLDQDEVGEHTDYAAVAEIADSSKIEGSPVNEVKQHVAQVEEKSISPESKDGSAVLSETGHDSKSEVSHDQAVKVGNYASENIEGLSKEELGRLVASRWTGDSGRETEGVENSERQIQGVDVAKDNNNEDMTPDVRDKEYDGYASKTDDEIGKYDDVTTEDDIDGTYEEDAHDHAGLSYKSDPEDE</sequence>
<gene>
    <name evidence="4" type="ORF">GH714_003014</name>
</gene>
<keyword evidence="5" id="KW-1185">Reference proteome</keyword>
<protein>
    <recommendedName>
        <fullName evidence="3">Glucosidase II beta subunit N-terminal domain-containing protein</fullName>
    </recommendedName>
</protein>
<proteinExistence type="predicted"/>
<dbReference type="Pfam" id="PF12999">
    <property type="entry name" value="PRKCSH-like"/>
    <property type="match status" value="1"/>
</dbReference>
<feature type="compositionally biased region" description="Basic and acidic residues" evidence="2">
    <location>
        <begin position="386"/>
        <end position="420"/>
    </location>
</feature>
<name>A0A6A6LUP9_HEVBR</name>
<dbReference type="InterPro" id="IPR002172">
    <property type="entry name" value="LDrepeatLR_classA_rpt"/>
</dbReference>
<feature type="domain" description="Glucosidase II beta subunit N-terminal" evidence="3">
    <location>
        <begin position="26"/>
        <end position="164"/>
    </location>
</feature>
<dbReference type="PANTHER" id="PTHR12630:SF1">
    <property type="entry name" value="GLUCOSIDASE 2 SUBUNIT BETA"/>
    <property type="match status" value="1"/>
</dbReference>
<feature type="compositionally biased region" description="Basic and acidic residues" evidence="2">
    <location>
        <begin position="200"/>
        <end position="241"/>
    </location>
</feature>
<feature type="compositionally biased region" description="Acidic residues" evidence="2">
    <location>
        <begin position="421"/>
        <end position="432"/>
    </location>
</feature>
<comment type="caution">
    <text evidence="4">The sequence shown here is derived from an EMBL/GenBank/DDBJ whole genome shotgun (WGS) entry which is preliminary data.</text>
</comment>
<dbReference type="InterPro" id="IPR036055">
    <property type="entry name" value="LDL_receptor-like_sf"/>
</dbReference>
<dbReference type="InterPro" id="IPR039794">
    <property type="entry name" value="Gtb1-like"/>
</dbReference>
<dbReference type="GO" id="GO:0017177">
    <property type="term" value="C:glucosidase II complex"/>
    <property type="evidence" value="ECO:0007669"/>
    <property type="project" value="TreeGrafter"/>
</dbReference>
<feature type="compositionally biased region" description="Basic and acidic residues" evidence="2">
    <location>
        <begin position="367"/>
        <end position="378"/>
    </location>
</feature>
<dbReference type="Proteomes" id="UP000467840">
    <property type="component" value="Chromosome 9"/>
</dbReference>
<dbReference type="CDD" id="cd00112">
    <property type="entry name" value="LDLa"/>
    <property type="match status" value="1"/>
</dbReference>